<accession>A0A934QA21</accession>
<organism evidence="7 8">
    <name type="scientific">Leucobacter chromiisoli</name>
    <dbReference type="NCBI Taxonomy" id="2796471"/>
    <lineage>
        <taxon>Bacteria</taxon>
        <taxon>Bacillati</taxon>
        <taxon>Actinomycetota</taxon>
        <taxon>Actinomycetes</taxon>
        <taxon>Micrococcales</taxon>
        <taxon>Microbacteriaceae</taxon>
        <taxon>Leucobacter</taxon>
    </lineage>
</organism>
<dbReference type="InterPro" id="IPR011701">
    <property type="entry name" value="MFS"/>
</dbReference>
<evidence type="ECO:0000313" key="8">
    <source>
        <dbReference type="Proteomes" id="UP000608530"/>
    </source>
</evidence>
<feature type="transmembrane region" description="Helical" evidence="5">
    <location>
        <begin position="180"/>
        <end position="200"/>
    </location>
</feature>
<dbReference type="AlphaFoldDB" id="A0A934QA21"/>
<evidence type="ECO:0000256" key="4">
    <source>
        <dbReference type="ARBA" id="ARBA00023136"/>
    </source>
</evidence>
<name>A0A934QA21_9MICO</name>
<dbReference type="SUPFAM" id="SSF103473">
    <property type="entry name" value="MFS general substrate transporter"/>
    <property type="match status" value="1"/>
</dbReference>
<comment type="caution">
    <text evidence="7">The sequence shown here is derived from an EMBL/GenBank/DDBJ whole genome shotgun (WGS) entry which is preliminary data.</text>
</comment>
<keyword evidence="2 5" id="KW-0812">Transmembrane</keyword>
<feature type="transmembrane region" description="Helical" evidence="5">
    <location>
        <begin position="392"/>
        <end position="419"/>
    </location>
</feature>
<gene>
    <name evidence="7" type="ORF">JD276_14790</name>
</gene>
<feature type="transmembrane region" description="Helical" evidence="5">
    <location>
        <begin position="92"/>
        <end position="112"/>
    </location>
</feature>
<dbReference type="GO" id="GO:0005886">
    <property type="term" value="C:plasma membrane"/>
    <property type="evidence" value="ECO:0007669"/>
    <property type="project" value="UniProtKB-SubCell"/>
</dbReference>
<sequence length="449" mass="46991">MNQATSTRPAPAGTALKKKSGLIVLALCFVAIVFDGYDLVVYGSTVPSILGDESWDVDPNAAGVYGSLALLGMLIGTLFVGLLTDVLGRKKIMIISLTWFSVLMGLTAIAPSPEIFGLLRFLTGLGLGPIIPSCVAMTVEFAPRARRQLANAVMYSGYSVGGVLAALLGIVLLPHVDWRWLYAFGALPVVVLVPFIWAFMPESVAYLAARGRHAEARRIADDYGLVYADVVAGPAAAGTAEAAEAAAEQTPEQTGSLRLMFSHSWILGTFMLAFASYCGLLLVYGLNTWLPQIMREAGYDLGSSLSFLLALNVGAIVGAISGSYIADRIGIKKVVLASFAIAFIAIALMSFGLPYGVLLVFIAFAGLGSIGTQIFVNGFVATYYPQANSATALAWTLGVGRLGGMSGPIIGGLIASLALGFQVNFYIFAAVALVGAVLIALVPRRSAGV</sequence>
<evidence type="ECO:0000256" key="3">
    <source>
        <dbReference type="ARBA" id="ARBA00022989"/>
    </source>
</evidence>
<feature type="transmembrane region" description="Helical" evidence="5">
    <location>
        <begin position="62"/>
        <end position="83"/>
    </location>
</feature>
<feature type="transmembrane region" description="Helical" evidence="5">
    <location>
        <begin position="334"/>
        <end position="353"/>
    </location>
</feature>
<dbReference type="InterPro" id="IPR036259">
    <property type="entry name" value="MFS_trans_sf"/>
</dbReference>
<dbReference type="GO" id="GO:0046943">
    <property type="term" value="F:carboxylic acid transmembrane transporter activity"/>
    <property type="evidence" value="ECO:0007669"/>
    <property type="project" value="TreeGrafter"/>
</dbReference>
<feature type="transmembrane region" description="Helical" evidence="5">
    <location>
        <begin position="21"/>
        <end position="42"/>
    </location>
</feature>
<evidence type="ECO:0000256" key="1">
    <source>
        <dbReference type="ARBA" id="ARBA00004651"/>
    </source>
</evidence>
<feature type="transmembrane region" description="Helical" evidence="5">
    <location>
        <begin position="265"/>
        <end position="286"/>
    </location>
</feature>
<evidence type="ECO:0000256" key="5">
    <source>
        <dbReference type="SAM" id="Phobius"/>
    </source>
</evidence>
<dbReference type="EMBL" id="JAEHOH010000025">
    <property type="protein sequence ID" value="MBK0420298.1"/>
    <property type="molecule type" value="Genomic_DNA"/>
</dbReference>
<comment type="subcellular location">
    <subcellularLocation>
        <location evidence="1">Cell membrane</location>
        <topology evidence="1">Multi-pass membrane protein</topology>
    </subcellularLocation>
</comment>
<keyword evidence="4 5" id="KW-0472">Membrane</keyword>
<reference evidence="7" key="1">
    <citation type="submission" date="2020-12" db="EMBL/GenBank/DDBJ databases">
        <title>Leucobacter sp. CAS1, isolated from Chromium sludge.</title>
        <authorList>
            <person name="Xu Z."/>
        </authorList>
    </citation>
    <scope>NUCLEOTIDE SEQUENCE</scope>
    <source>
        <strain evidence="7">CSA1</strain>
    </source>
</reference>
<dbReference type="InterPro" id="IPR020846">
    <property type="entry name" value="MFS_dom"/>
</dbReference>
<dbReference type="PROSITE" id="PS50850">
    <property type="entry name" value="MFS"/>
    <property type="match status" value="1"/>
</dbReference>
<dbReference type="PANTHER" id="PTHR23508">
    <property type="entry name" value="CARBOXYLIC ACID TRANSPORTER PROTEIN HOMOLOG"/>
    <property type="match status" value="1"/>
</dbReference>
<feature type="domain" description="Major facilitator superfamily (MFS) profile" evidence="6">
    <location>
        <begin position="24"/>
        <end position="447"/>
    </location>
</feature>
<dbReference type="Proteomes" id="UP000608530">
    <property type="component" value="Unassembled WGS sequence"/>
</dbReference>
<feature type="transmembrane region" description="Helical" evidence="5">
    <location>
        <begin position="153"/>
        <end position="174"/>
    </location>
</feature>
<keyword evidence="3 5" id="KW-1133">Transmembrane helix</keyword>
<feature type="transmembrane region" description="Helical" evidence="5">
    <location>
        <begin position="425"/>
        <end position="443"/>
    </location>
</feature>
<dbReference type="Gene3D" id="1.20.1250.20">
    <property type="entry name" value="MFS general substrate transporter like domains"/>
    <property type="match status" value="1"/>
</dbReference>
<feature type="transmembrane region" description="Helical" evidence="5">
    <location>
        <begin position="306"/>
        <end position="327"/>
    </location>
</feature>
<dbReference type="PANTHER" id="PTHR23508:SF10">
    <property type="entry name" value="CARBOXYLIC ACID TRANSPORTER PROTEIN HOMOLOG"/>
    <property type="match status" value="1"/>
</dbReference>
<keyword evidence="8" id="KW-1185">Reference proteome</keyword>
<dbReference type="CDD" id="cd17365">
    <property type="entry name" value="MFS_PcaK_like"/>
    <property type="match status" value="1"/>
</dbReference>
<protein>
    <submittedName>
        <fullName evidence="7">Aromatic acid/H+ symport family MFS transporter</fullName>
    </submittedName>
</protein>
<feature type="transmembrane region" description="Helical" evidence="5">
    <location>
        <begin position="118"/>
        <end position="141"/>
    </location>
</feature>
<evidence type="ECO:0000313" key="7">
    <source>
        <dbReference type="EMBL" id="MBK0420298.1"/>
    </source>
</evidence>
<feature type="transmembrane region" description="Helical" evidence="5">
    <location>
        <begin position="359"/>
        <end position="380"/>
    </location>
</feature>
<proteinExistence type="predicted"/>
<dbReference type="Pfam" id="PF07690">
    <property type="entry name" value="MFS_1"/>
    <property type="match status" value="1"/>
</dbReference>
<evidence type="ECO:0000259" key="6">
    <source>
        <dbReference type="PROSITE" id="PS50850"/>
    </source>
</evidence>
<dbReference type="RefSeq" id="WP_200116438.1">
    <property type="nucleotide sequence ID" value="NZ_JAEHOH010000025.1"/>
</dbReference>
<evidence type="ECO:0000256" key="2">
    <source>
        <dbReference type="ARBA" id="ARBA00022692"/>
    </source>
</evidence>